<evidence type="ECO:0000259" key="1">
    <source>
        <dbReference type="PROSITE" id="PS50112"/>
    </source>
</evidence>
<dbReference type="InterPro" id="IPR035965">
    <property type="entry name" value="PAS-like_dom_sf"/>
</dbReference>
<organism evidence="2 3">
    <name type="scientific">Collinsella aerofaciens</name>
    <dbReference type="NCBI Taxonomy" id="74426"/>
    <lineage>
        <taxon>Bacteria</taxon>
        <taxon>Bacillati</taxon>
        <taxon>Actinomycetota</taxon>
        <taxon>Coriobacteriia</taxon>
        <taxon>Coriobacteriales</taxon>
        <taxon>Coriobacteriaceae</taxon>
        <taxon>Collinsella</taxon>
    </lineage>
</organism>
<accession>A0A5K1JIK5</accession>
<dbReference type="EMBL" id="CABWIH010000131">
    <property type="protein sequence ID" value="VWM05342.1"/>
    <property type="molecule type" value="Genomic_DNA"/>
</dbReference>
<dbReference type="InterPro" id="IPR013655">
    <property type="entry name" value="PAS_fold_3"/>
</dbReference>
<dbReference type="InterPro" id="IPR051677">
    <property type="entry name" value="AfsR-DnrI-RedD_regulator"/>
</dbReference>
<dbReference type="CDD" id="cd00130">
    <property type="entry name" value="PAS"/>
    <property type="match status" value="1"/>
</dbReference>
<dbReference type="SUPFAM" id="SSF55785">
    <property type="entry name" value="PYP-like sensor domain (PAS domain)"/>
    <property type="match status" value="1"/>
</dbReference>
<dbReference type="InterPro" id="IPR000014">
    <property type="entry name" value="PAS"/>
</dbReference>
<protein>
    <submittedName>
        <fullName evidence="2">PAS fold protein</fullName>
    </submittedName>
</protein>
<dbReference type="Proteomes" id="UP000330807">
    <property type="component" value="Unassembled WGS sequence"/>
</dbReference>
<reference evidence="2 3" key="1">
    <citation type="submission" date="2019-10" db="EMBL/GenBank/DDBJ databases">
        <authorList>
            <person name="Wolf R A."/>
        </authorList>
    </citation>
    <scope>NUCLEOTIDE SEQUENCE [LARGE SCALE GENOMIC DNA]</scope>
    <source>
        <strain evidence="2">Collinsella_aerofaciens_AK_138A</strain>
    </source>
</reference>
<dbReference type="InterPro" id="IPR036388">
    <property type="entry name" value="WH-like_DNA-bd_sf"/>
</dbReference>
<dbReference type="NCBIfam" id="TIGR00229">
    <property type="entry name" value="sensory_box"/>
    <property type="match status" value="1"/>
</dbReference>
<proteinExistence type="predicted"/>
<dbReference type="Pfam" id="PF08447">
    <property type="entry name" value="PAS_3"/>
    <property type="match status" value="1"/>
</dbReference>
<dbReference type="RefSeq" id="WP_156064593.1">
    <property type="nucleotide sequence ID" value="NZ_CABWIH010000131.1"/>
</dbReference>
<sequence length="538" mass="58909">MGYIGGTEAVLDANASFVDRLGGFYCRCVLDGATRLEFASQGLCKMLGYQKDELFSVTEGIFEALVHPDDRESHLAFTRRLSMAEGHSSAAYRLIAKDGAVICVHEIAVSSMGDDSVMRKTAIAFEGRVWQETAPGICNEDFSVMKVFGDRGITIACLNDYSKDLLRIDSRIDHLCLSDYIVLADRTHVGAMFDEAYAQMIPVADVCTLVSSVGAPHACKIWVECVRRKDTKKDSLFCVKAASAPDRDMEFQELLSLSKKLLASFADDLFEFDKSDNSITCIARSDGGVSSFPLNIRVFADDMIKRLLSFVSPRDKERVMGFCNCSRLAALGEDGPHTDKITFELGDAAGCTKAATLVMVSASKSKSYIGFRLEAAAGDSAVGHAPYENDHSIAVRLFGSFSLSVDGRAINIRSEKAKELLALLVERRGSFVSSREAIAMLWECEPNKTTRARYRKTASRLMIELGRNGIDYIVESDRGARRIIPECIECDYYDYRDGVGGLPTGGGAPRVCLVGVYFAIGDSFGRVKREISAAVVTM</sequence>
<gene>
    <name evidence="2" type="ORF">LMKDKBCB_00711</name>
</gene>
<dbReference type="AlphaFoldDB" id="A0A5K1JIK5"/>
<dbReference type="Gene3D" id="1.10.10.10">
    <property type="entry name" value="Winged helix-like DNA-binding domain superfamily/Winged helix DNA-binding domain"/>
    <property type="match status" value="1"/>
</dbReference>
<evidence type="ECO:0000313" key="3">
    <source>
        <dbReference type="Proteomes" id="UP000330807"/>
    </source>
</evidence>
<name>A0A5K1JIK5_9ACTN</name>
<dbReference type="PROSITE" id="PS50112">
    <property type="entry name" value="PAS"/>
    <property type="match status" value="1"/>
</dbReference>
<feature type="domain" description="PAS" evidence="1">
    <location>
        <begin position="29"/>
        <end position="72"/>
    </location>
</feature>
<dbReference type="PANTHER" id="PTHR35807">
    <property type="entry name" value="TRANSCRIPTIONAL REGULATOR REDD-RELATED"/>
    <property type="match status" value="1"/>
</dbReference>
<dbReference type="Gene3D" id="3.30.450.20">
    <property type="entry name" value="PAS domain"/>
    <property type="match status" value="1"/>
</dbReference>
<evidence type="ECO:0000313" key="2">
    <source>
        <dbReference type="EMBL" id="VWM05342.1"/>
    </source>
</evidence>